<name>A0ABR2HA77_9EUKA</name>
<feature type="compositionally biased region" description="Polar residues" evidence="1">
    <location>
        <begin position="286"/>
        <end position="302"/>
    </location>
</feature>
<feature type="region of interest" description="Disordered" evidence="1">
    <location>
        <begin position="249"/>
        <end position="302"/>
    </location>
</feature>
<organism evidence="2 3">
    <name type="scientific">Tritrichomonas musculus</name>
    <dbReference type="NCBI Taxonomy" id="1915356"/>
    <lineage>
        <taxon>Eukaryota</taxon>
        <taxon>Metamonada</taxon>
        <taxon>Parabasalia</taxon>
        <taxon>Tritrichomonadida</taxon>
        <taxon>Tritrichomonadidae</taxon>
        <taxon>Tritrichomonas</taxon>
    </lineage>
</organism>
<evidence type="ECO:0000313" key="3">
    <source>
        <dbReference type="Proteomes" id="UP001470230"/>
    </source>
</evidence>
<evidence type="ECO:0008006" key="4">
    <source>
        <dbReference type="Google" id="ProtNLM"/>
    </source>
</evidence>
<feature type="region of interest" description="Disordered" evidence="1">
    <location>
        <begin position="183"/>
        <end position="231"/>
    </location>
</feature>
<evidence type="ECO:0000256" key="1">
    <source>
        <dbReference type="SAM" id="MobiDB-lite"/>
    </source>
</evidence>
<keyword evidence="3" id="KW-1185">Reference proteome</keyword>
<sequence>MSVDSSTTLKTFPLFLIPHQYNEDINYMRHTLKEWDIGKLKDPIYFYQPTVKPNSEGGVVKETNNATRNKRPFYDVKKEFIKRPEDENWMMYTSDGVLFKGSPDTLSSAAVIIPGKDEFIIQLVNNSIRIKDGKDIDGDIDIDTVVKRSKAEKEMKQRNFKKNFRFMYDDLEKKENERISKAKEMRENGDEDIALGGSGDESGGDDAYNLDENAADVDDARSDDDEDVGDAIDDMFADMPEDLVEMGISDDEEESVSSSDDEDEEGKSGKKKKKKKGDQAKAEKASVSSQGENQGQSVANLSTEKIVDDILGPQVLKEDELVRYMMDVGYVTSKELFRKFQDRLQTPEQRNAFKDLAKKRLQTYIDKGMKYFKLKLKR</sequence>
<feature type="compositionally biased region" description="Acidic residues" evidence="1">
    <location>
        <begin position="249"/>
        <end position="265"/>
    </location>
</feature>
<evidence type="ECO:0000313" key="2">
    <source>
        <dbReference type="EMBL" id="KAK8842806.1"/>
    </source>
</evidence>
<gene>
    <name evidence="2" type="ORF">M9Y10_025672</name>
</gene>
<dbReference type="Proteomes" id="UP001470230">
    <property type="component" value="Unassembled WGS sequence"/>
</dbReference>
<reference evidence="2 3" key="1">
    <citation type="submission" date="2024-04" db="EMBL/GenBank/DDBJ databases">
        <title>Tritrichomonas musculus Genome.</title>
        <authorList>
            <person name="Alves-Ferreira E."/>
            <person name="Grigg M."/>
            <person name="Lorenzi H."/>
            <person name="Galac M."/>
        </authorList>
    </citation>
    <scope>NUCLEOTIDE SEQUENCE [LARGE SCALE GENOMIC DNA]</scope>
    <source>
        <strain evidence="2 3">EAF2021</strain>
    </source>
</reference>
<proteinExistence type="predicted"/>
<comment type="caution">
    <text evidence="2">The sequence shown here is derived from an EMBL/GenBank/DDBJ whole genome shotgun (WGS) entry which is preliminary data.</text>
</comment>
<feature type="compositionally biased region" description="Acidic residues" evidence="1">
    <location>
        <begin position="213"/>
        <end position="231"/>
    </location>
</feature>
<dbReference type="EMBL" id="JAPFFF010000037">
    <property type="protein sequence ID" value="KAK8842806.1"/>
    <property type="molecule type" value="Genomic_DNA"/>
</dbReference>
<accession>A0ABR2HA77</accession>
<protein>
    <recommendedName>
        <fullName evidence="4">Transcription initiation factor IIF subunit alpha</fullName>
    </recommendedName>
</protein>